<organism evidence="2 3">
    <name type="scientific">Nannocystis radixulma</name>
    <dbReference type="NCBI Taxonomy" id="2995305"/>
    <lineage>
        <taxon>Bacteria</taxon>
        <taxon>Pseudomonadati</taxon>
        <taxon>Myxococcota</taxon>
        <taxon>Polyangia</taxon>
        <taxon>Nannocystales</taxon>
        <taxon>Nannocystaceae</taxon>
        <taxon>Nannocystis</taxon>
    </lineage>
</organism>
<dbReference type="InterPro" id="IPR013783">
    <property type="entry name" value="Ig-like_fold"/>
</dbReference>
<dbReference type="Proteomes" id="UP001217838">
    <property type="component" value="Unassembled WGS sequence"/>
</dbReference>
<feature type="region of interest" description="Disordered" evidence="1">
    <location>
        <begin position="19"/>
        <end position="102"/>
    </location>
</feature>
<evidence type="ECO:0000313" key="3">
    <source>
        <dbReference type="Proteomes" id="UP001217838"/>
    </source>
</evidence>
<gene>
    <name evidence="2" type="ORF">POL58_41835</name>
</gene>
<dbReference type="InterPro" id="IPR011042">
    <property type="entry name" value="6-blade_b-propeller_TolB-like"/>
</dbReference>
<protein>
    <submittedName>
        <fullName evidence="2">Uncharacterized protein</fullName>
    </submittedName>
</protein>
<proteinExistence type="predicted"/>
<comment type="caution">
    <text evidence="2">The sequence shown here is derived from an EMBL/GenBank/DDBJ whole genome shotgun (WGS) entry which is preliminary data.</text>
</comment>
<keyword evidence="3" id="KW-1185">Reference proteome</keyword>
<dbReference type="InterPro" id="IPR015919">
    <property type="entry name" value="Cadherin-like_sf"/>
</dbReference>
<evidence type="ECO:0000313" key="2">
    <source>
        <dbReference type="EMBL" id="MDC0674364.1"/>
    </source>
</evidence>
<accession>A0ABT5BJN1</accession>
<dbReference type="Gene3D" id="2.120.10.30">
    <property type="entry name" value="TolB, C-terminal domain"/>
    <property type="match status" value="1"/>
</dbReference>
<dbReference type="SUPFAM" id="SSF101898">
    <property type="entry name" value="NHL repeat"/>
    <property type="match status" value="1"/>
</dbReference>
<dbReference type="PROSITE" id="PS51257">
    <property type="entry name" value="PROKAR_LIPOPROTEIN"/>
    <property type="match status" value="1"/>
</dbReference>
<dbReference type="Gene3D" id="2.60.40.10">
    <property type="entry name" value="Immunoglobulins"/>
    <property type="match status" value="1"/>
</dbReference>
<feature type="compositionally biased region" description="Low complexity" evidence="1">
    <location>
        <begin position="27"/>
        <end position="93"/>
    </location>
</feature>
<dbReference type="SUPFAM" id="SSF49313">
    <property type="entry name" value="Cadherin-like"/>
    <property type="match status" value="1"/>
</dbReference>
<name>A0ABT5BJN1_9BACT</name>
<sequence>MVRRGIGVLWMSVGVSLGGCGDDGGRTSESGTATMATTTTMTGPTTTTTGVTDEPTTTAPTGTGTESMTGTTDVPGTTTDAATATDATSTTAVEPNQPPVWDSEPTTEIVIEELFQSNFEPGQIFISSSRTDEVRVYDGNSLAFVQAFTHPAFSTVASDLYTYGPNGAAFNSRGNLVVAGYDTFVEFSDYGIEYATYPKIAAEATENVIFDPRGNLYTTTATGGTDKLNQYDAEAYAFEQQIPLPAGAGQLTGITFDGKGRLYLASQTDNTIHVADFMDFEQFPWVATLSGAGNPGNFEGLQFNANGELVAAAGDLVRYDVLSATKLGTFDQPNDAFPVPLRVDNEGNIYTSDYENGQGTLPADIFKFAPDGQPLTSSNDPGLFGPFGLAISGTVLAGDPPVAWFYQLVATDPDGDPLTYALVSGPPDMVLDPNNNVLSWSVTSEDIGEHPVVLSVDDGQGGVTEQMFVLIVKSA</sequence>
<dbReference type="RefSeq" id="WP_272008534.1">
    <property type="nucleotide sequence ID" value="NZ_JAQNDN010000024.1"/>
</dbReference>
<dbReference type="EMBL" id="JAQNDN010000024">
    <property type="protein sequence ID" value="MDC0674364.1"/>
    <property type="molecule type" value="Genomic_DNA"/>
</dbReference>
<reference evidence="2 3" key="1">
    <citation type="submission" date="2022-11" db="EMBL/GenBank/DDBJ databases">
        <title>Minimal conservation of predation-associated metabolite biosynthetic gene clusters underscores biosynthetic potential of Myxococcota including descriptions for ten novel species: Archangium lansinium sp. nov., Myxococcus landrumus sp. nov., Nannocystis bai.</title>
        <authorList>
            <person name="Ahearne A."/>
            <person name="Stevens C."/>
            <person name="Dowd S."/>
        </authorList>
    </citation>
    <scope>NUCLEOTIDE SEQUENCE [LARGE SCALE GENOMIC DNA]</scope>
    <source>
        <strain evidence="2 3">NCELM</strain>
    </source>
</reference>
<evidence type="ECO:0000256" key="1">
    <source>
        <dbReference type="SAM" id="MobiDB-lite"/>
    </source>
</evidence>